<dbReference type="AlphaFoldDB" id="A0A2S6IRQ0"/>
<proteinExistence type="predicted"/>
<evidence type="ECO:0000313" key="3">
    <source>
        <dbReference type="Proteomes" id="UP000239002"/>
    </source>
</evidence>
<dbReference type="RefSeq" id="WP_104514345.1">
    <property type="nucleotide sequence ID" value="NZ_MQVW01000009.1"/>
</dbReference>
<sequence length="233" mass="26868">MSKFPEAEGIKQTSRVAIISVLVILFALPLLTYLFFLNGEHHFKTLPIVTEKVSSLDGFRNLDGEPIHLKDSVSIVTFLGNQPYKRIGYVSNVNEKIYKDFHEFDGFQMISILPEAGVKDIEEIKLQMAESTDLNDWHFLVGSDDAINKLFNSFESDLSLNKDLSSEHAFIIDKQMSLRGRNDDPELGMVYGYDTYLIANLNKRMMDDIRVLLAEYRFAFKKNRDEKIQKDER</sequence>
<comment type="caution">
    <text evidence="2">The sequence shown here is derived from an EMBL/GenBank/DDBJ whole genome shotgun (WGS) entry which is preliminary data.</text>
</comment>
<accession>A0A2S6IRQ0</accession>
<keyword evidence="1" id="KW-0472">Membrane</keyword>
<dbReference type="OrthoDB" id="1437325at2"/>
<gene>
    <name evidence="2" type="ORF">LY01_00635</name>
</gene>
<organism evidence="2 3">
    <name type="scientific">Nonlabens xylanidelens</name>
    <dbReference type="NCBI Taxonomy" id="191564"/>
    <lineage>
        <taxon>Bacteria</taxon>
        <taxon>Pseudomonadati</taxon>
        <taxon>Bacteroidota</taxon>
        <taxon>Flavobacteriia</taxon>
        <taxon>Flavobacteriales</taxon>
        <taxon>Flavobacteriaceae</taxon>
        <taxon>Nonlabens</taxon>
    </lineage>
</organism>
<evidence type="ECO:0000256" key="1">
    <source>
        <dbReference type="SAM" id="Phobius"/>
    </source>
</evidence>
<name>A0A2S6IRQ0_9FLAO</name>
<feature type="transmembrane region" description="Helical" evidence="1">
    <location>
        <begin position="16"/>
        <end position="36"/>
    </location>
</feature>
<evidence type="ECO:0008006" key="4">
    <source>
        <dbReference type="Google" id="ProtNLM"/>
    </source>
</evidence>
<keyword evidence="1" id="KW-1133">Transmembrane helix</keyword>
<dbReference type="EMBL" id="PTJE01000001">
    <property type="protein sequence ID" value="PPK96810.1"/>
    <property type="molecule type" value="Genomic_DNA"/>
</dbReference>
<reference evidence="2 3" key="1">
    <citation type="submission" date="2018-02" db="EMBL/GenBank/DDBJ databases">
        <title>Genomic Encyclopedia of Archaeal and Bacterial Type Strains, Phase II (KMG-II): from individual species to whole genera.</title>
        <authorList>
            <person name="Goeker M."/>
        </authorList>
    </citation>
    <scope>NUCLEOTIDE SEQUENCE [LARGE SCALE GENOMIC DNA]</scope>
    <source>
        <strain evidence="2 3">DSM 16809</strain>
    </source>
</reference>
<protein>
    <recommendedName>
        <fullName evidence="4">Membrane or secreted protein</fullName>
    </recommendedName>
</protein>
<keyword evidence="1" id="KW-0812">Transmembrane</keyword>
<dbReference type="Proteomes" id="UP000239002">
    <property type="component" value="Unassembled WGS sequence"/>
</dbReference>
<keyword evidence="3" id="KW-1185">Reference proteome</keyword>
<evidence type="ECO:0000313" key="2">
    <source>
        <dbReference type="EMBL" id="PPK96810.1"/>
    </source>
</evidence>